<accession>A0A7Y4HAK8</accession>
<dbReference type="RefSeq" id="WP_171713419.1">
    <property type="nucleotide sequence ID" value="NZ_JAAVLW010000011.1"/>
</dbReference>
<sequence>MTLLRESLARRDVSKTDKYLLIIAMHDGPMKANDIRAVARQNGWKDGSGSLPGNFLRQTKNAIYLPNGWTVTEACKKSLADRGLLNPAGVLTPVTHALERYLTDVHDPDRARFIEEAIQCVKNKAYRSAIVLIWVGAVYLLYQHVLNNKLAEFNQEGRRRSEKNQKNEKIQKKEWKDKVSVDDLASLREAEFLNMLEHIGVLTKAEHKELQSCLDRRNTAGHPNSASFEEVTVGAHIYELISKIYSKY</sequence>
<dbReference type="AlphaFoldDB" id="A0A7Y4HAK8"/>
<protein>
    <recommendedName>
        <fullName evidence="3">DUF4145 domain-containing protein</fullName>
    </recommendedName>
</protein>
<proteinExistence type="predicted"/>
<reference evidence="1 2" key="1">
    <citation type="submission" date="2020-03" db="EMBL/GenBank/DDBJ databases">
        <title>Bradyrhizobium diversity isolated from nodules of Muelleranthus trifoliolatus.</title>
        <authorList>
            <person name="Klepa M."/>
            <person name="Helene L."/>
            <person name="Hungria M."/>
        </authorList>
    </citation>
    <scope>NUCLEOTIDE SEQUENCE [LARGE SCALE GENOMIC DNA]</scope>
    <source>
        <strain evidence="1 2">WSM 1744</strain>
    </source>
</reference>
<dbReference type="Proteomes" id="UP000528734">
    <property type="component" value="Unassembled WGS sequence"/>
</dbReference>
<name>A0A7Y4HAK8_9BRAD</name>
<comment type="caution">
    <text evidence="1">The sequence shown here is derived from an EMBL/GenBank/DDBJ whole genome shotgun (WGS) entry which is preliminary data.</text>
</comment>
<evidence type="ECO:0000313" key="2">
    <source>
        <dbReference type="Proteomes" id="UP000528734"/>
    </source>
</evidence>
<keyword evidence="2" id="KW-1185">Reference proteome</keyword>
<evidence type="ECO:0008006" key="3">
    <source>
        <dbReference type="Google" id="ProtNLM"/>
    </source>
</evidence>
<organism evidence="1 2">
    <name type="scientific">Bradyrhizobium archetypum</name>
    <dbReference type="NCBI Taxonomy" id="2721160"/>
    <lineage>
        <taxon>Bacteria</taxon>
        <taxon>Pseudomonadati</taxon>
        <taxon>Pseudomonadota</taxon>
        <taxon>Alphaproteobacteria</taxon>
        <taxon>Hyphomicrobiales</taxon>
        <taxon>Nitrobacteraceae</taxon>
        <taxon>Bradyrhizobium</taxon>
    </lineage>
</organism>
<gene>
    <name evidence="1" type="ORF">HCN50_29755</name>
</gene>
<dbReference type="EMBL" id="JAAVLW010000011">
    <property type="protein sequence ID" value="NOJ50374.1"/>
    <property type="molecule type" value="Genomic_DNA"/>
</dbReference>
<evidence type="ECO:0000313" key="1">
    <source>
        <dbReference type="EMBL" id="NOJ50374.1"/>
    </source>
</evidence>